<dbReference type="OrthoDB" id="2636122at2"/>
<organism evidence="2 3">
    <name type="scientific">Cohnella pontilimi</name>
    <dbReference type="NCBI Taxonomy" id="2564100"/>
    <lineage>
        <taxon>Bacteria</taxon>
        <taxon>Bacillati</taxon>
        <taxon>Bacillota</taxon>
        <taxon>Bacilli</taxon>
        <taxon>Bacillales</taxon>
        <taxon>Paenibacillaceae</taxon>
        <taxon>Cohnella</taxon>
    </lineage>
</organism>
<protein>
    <submittedName>
        <fullName evidence="2">DUF3973 domain-containing protein</fullName>
    </submittedName>
</protein>
<dbReference type="EMBL" id="SUPK01000001">
    <property type="protein sequence ID" value="TJY44021.1"/>
    <property type="molecule type" value="Genomic_DNA"/>
</dbReference>
<dbReference type="InterPro" id="IPR025003">
    <property type="entry name" value="DUF3973"/>
</dbReference>
<dbReference type="Proteomes" id="UP000309673">
    <property type="component" value="Unassembled WGS sequence"/>
</dbReference>
<gene>
    <name evidence="2" type="ORF">E5161_01080</name>
</gene>
<proteinExistence type="predicted"/>
<dbReference type="Pfam" id="PF13119">
    <property type="entry name" value="DUF3973"/>
    <property type="match status" value="1"/>
</dbReference>
<sequence>MRGLDTMYYCIRCKQTHDSSNEQVIFRTGFYHADSKRMNVGYCQAEAAAPRRDSHRHLQHEKKIRWINRSKLRMLKI</sequence>
<name>A0A4U0FGH6_9BACL</name>
<feature type="domain" description="DUF3973" evidence="1">
    <location>
        <begin position="7"/>
        <end position="31"/>
    </location>
</feature>
<dbReference type="AlphaFoldDB" id="A0A4U0FGH6"/>
<accession>A0A4U0FGH6</accession>
<evidence type="ECO:0000313" key="3">
    <source>
        <dbReference type="Proteomes" id="UP000309673"/>
    </source>
</evidence>
<evidence type="ECO:0000259" key="1">
    <source>
        <dbReference type="Pfam" id="PF13119"/>
    </source>
</evidence>
<evidence type="ECO:0000313" key="2">
    <source>
        <dbReference type="EMBL" id="TJY44021.1"/>
    </source>
</evidence>
<reference evidence="2 3" key="1">
    <citation type="submission" date="2019-04" db="EMBL/GenBank/DDBJ databases">
        <title>Cohnella sp. nov., isolated from soil.</title>
        <authorList>
            <person name="Kim W."/>
        </authorList>
    </citation>
    <scope>NUCLEOTIDE SEQUENCE [LARGE SCALE GENOMIC DNA]</scope>
    <source>
        <strain evidence="2 3">CAU 1483</strain>
    </source>
</reference>
<comment type="caution">
    <text evidence="2">The sequence shown here is derived from an EMBL/GenBank/DDBJ whole genome shotgun (WGS) entry which is preliminary data.</text>
</comment>
<keyword evidence="3" id="KW-1185">Reference proteome</keyword>